<proteinExistence type="predicted"/>
<dbReference type="AlphaFoldDB" id="A0A6J5W470"/>
<protein>
    <submittedName>
        <fullName evidence="1">Uncharacterized protein</fullName>
    </submittedName>
</protein>
<reference evidence="2" key="1">
    <citation type="journal article" date="2020" name="Genome Biol.">
        <title>Gamete binning: chromosome-level and haplotype-resolved genome assembly enabled by high-throughput single-cell sequencing of gamete genomes.</title>
        <authorList>
            <person name="Campoy J.A."/>
            <person name="Sun H."/>
            <person name="Goel M."/>
            <person name="Jiao W.-B."/>
            <person name="Folz-Donahue K."/>
            <person name="Wang N."/>
            <person name="Rubio M."/>
            <person name="Liu C."/>
            <person name="Kukat C."/>
            <person name="Ruiz D."/>
            <person name="Huettel B."/>
            <person name="Schneeberger K."/>
        </authorList>
    </citation>
    <scope>NUCLEOTIDE SEQUENCE [LARGE SCALE GENOMIC DNA]</scope>
    <source>
        <strain evidence="2">cv. Rojo Pasion</strain>
    </source>
</reference>
<keyword evidence="2" id="KW-1185">Reference proteome</keyword>
<evidence type="ECO:0000313" key="1">
    <source>
        <dbReference type="EMBL" id="CAB4294615.1"/>
    </source>
</evidence>
<accession>A0A6J5W470</accession>
<name>A0A6J5W470_PRUAR</name>
<dbReference type="EMBL" id="CAEKKB010000001">
    <property type="protein sequence ID" value="CAB4294615.1"/>
    <property type="molecule type" value="Genomic_DNA"/>
</dbReference>
<organism evidence="1 2">
    <name type="scientific">Prunus armeniaca</name>
    <name type="common">Apricot</name>
    <name type="synonym">Armeniaca vulgaris</name>
    <dbReference type="NCBI Taxonomy" id="36596"/>
    <lineage>
        <taxon>Eukaryota</taxon>
        <taxon>Viridiplantae</taxon>
        <taxon>Streptophyta</taxon>
        <taxon>Embryophyta</taxon>
        <taxon>Tracheophyta</taxon>
        <taxon>Spermatophyta</taxon>
        <taxon>Magnoliopsida</taxon>
        <taxon>eudicotyledons</taxon>
        <taxon>Gunneridae</taxon>
        <taxon>Pentapetalae</taxon>
        <taxon>rosids</taxon>
        <taxon>fabids</taxon>
        <taxon>Rosales</taxon>
        <taxon>Rosaceae</taxon>
        <taxon>Amygdaloideae</taxon>
        <taxon>Amygdaleae</taxon>
        <taxon>Prunus</taxon>
    </lineage>
</organism>
<gene>
    <name evidence="1" type="ORF">ORAREDHAP_LOCUS5537</name>
</gene>
<dbReference type="Proteomes" id="UP000507245">
    <property type="component" value="Unassembled WGS sequence"/>
</dbReference>
<sequence length="92" mass="10415">MPKRATSPRRDDGFPCRGVIVLSGSQSESSYRHERSYFCQDVPYDSNRAPKSFVNVQFAYQAVMLLSLYPSDFQGLLLPQAQNFLSNPSHNP</sequence>
<evidence type="ECO:0000313" key="2">
    <source>
        <dbReference type="Proteomes" id="UP000507245"/>
    </source>
</evidence>